<keyword evidence="1" id="KW-1133">Transmembrane helix</keyword>
<organism evidence="2 3">
    <name type="scientific">Leucobacter manosquensis</name>
    <dbReference type="NCBI Taxonomy" id="2810611"/>
    <lineage>
        <taxon>Bacteria</taxon>
        <taxon>Bacillati</taxon>
        <taxon>Actinomycetota</taxon>
        <taxon>Actinomycetes</taxon>
        <taxon>Micrococcales</taxon>
        <taxon>Microbacteriaceae</taxon>
        <taxon>Leucobacter</taxon>
    </lineage>
</organism>
<evidence type="ECO:0000313" key="2">
    <source>
        <dbReference type="EMBL" id="MBS3182999.1"/>
    </source>
</evidence>
<evidence type="ECO:0000313" key="3">
    <source>
        <dbReference type="Proteomes" id="UP000811492"/>
    </source>
</evidence>
<comment type="caution">
    <text evidence="2">The sequence shown here is derived from an EMBL/GenBank/DDBJ whole genome shotgun (WGS) entry which is preliminary data.</text>
</comment>
<keyword evidence="3" id="KW-1185">Reference proteome</keyword>
<feature type="transmembrane region" description="Helical" evidence="1">
    <location>
        <begin position="149"/>
        <end position="168"/>
    </location>
</feature>
<feature type="transmembrane region" description="Helical" evidence="1">
    <location>
        <begin position="36"/>
        <end position="54"/>
    </location>
</feature>
<dbReference type="EMBL" id="JAFEVO010000001">
    <property type="protein sequence ID" value="MBS3182999.1"/>
    <property type="molecule type" value="Genomic_DNA"/>
</dbReference>
<keyword evidence="1" id="KW-0812">Transmembrane</keyword>
<accession>A0ABS5M701</accession>
<feature type="transmembrane region" description="Helical" evidence="1">
    <location>
        <begin position="60"/>
        <end position="81"/>
    </location>
</feature>
<keyword evidence="1" id="KW-0472">Membrane</keyword>
<gene>
    <name evidence="2" type="ORF">JSQ98_12470</name>
</gene>
<proteinExistence type="predicted"/>
<feature type="transmembrane region" description="Helical" evidence="1">
    <location>
        <begin position="115"/>
        <end position="137"/>
    </location>
</feature>
<evidence type="ECO:0000256" key="1">
    <source>
        <dbReference type="SAM" id="Phobius"/>
    </source>
</evidence>
<protein>
    <recommendedName>
        <fullName evidence="4">PH domain-containing protein</fullName>
    </recommendedName>
</protein>
<evidence type="ECO:0008006" key="4">
    <source>
        <dbReference type="Google" id="ProtNLM"/>
    </source>
</evidence>
<sequence>MNRRHPRGASRVLLFPSIGTDAQVIAGGGATGAKQFFAAISFVMIGLYFAACLLGDPKSWQFTVAPYFIANSAIVLVLLWATHRVAARPQRIRYFTRAAGLWIGYSQRLKQSIGAVLLLNGLGLSIANAAYALNFFIVDGGSVGDFPRLAWVALTLIPVSLYGLAQLARYVRLPPGILLDERGLTFAGPGALRNPRWDEIRDVQVKNTSKVHLVILEQTGYRSIISAQAMGSDPVTVAAILRFYLQRPQHRIALVEPQEALRCFLTHHQDR</sequence>
<dbReference type="RefSeq" id="WP_211649971.1">
    <property type="nucleotide sequence ID" value="NZ_JAFEVO010000001.1"/>
</dbReference>
<reference evidence="2 3" key="1">
    <citation type="submission" date="2021-02" db="EMBL/GenBank/DDBJ databases">
        <title>Draft genome and description of Leucobacter sp nov strain Marseille-Q4368.</title>
        <authorList>
            <person name="Boxberger M."/>
            <person name="La Scola B."/>
        </authorList>
    </citation>
    <scope>NUCLEOTIDE SEQUENCE [LARGE SCALE GENOMIC DNA]</scope>
    <source>
        <strain evidence="2 3">Marseille-Q4368</strain>
    </source>
</reference>
<dbReference type="Proteomes" id="UP000811492">
    <property type="component" value="Unassembled WGS sequence"/>
</dbReference>
<name>A0ABS5M701_9MICO</name>